<dbReference type="SUPFAM" id="SSF53098">
    <property type="entry name" value="Ribonuclease H-like"/>
    <property type="match status" value="1"/>
</dbReference>
<comment type="similarity">
    <text evidence="1 13">Belongs to the RuvC family.</text>
</comment>
<comment type="subunit">
    <text evidence="13">Homodimer which binds Holliday junction (HJ) DNA. The HJ becomes 2-fold symmetrical on binding to RuvC with unstacked arms; it has a different conformation from HJ DNA in complex with RuvA. In the full resolvosome a probable DNA-RuvA(4)-RuvB(12)-RuvC(2) complex forms which resolves the HJ.</text>
</comment>
<feature type="active site" evidence="13">
    <location>
        <position position="67"/>
    </location>
</feature>
<dbReference type="GO" id="GO:0003677">
    <property type="term" value="F:DNA binding"/>
    <property type="evidence" value="ECO:0007669"/>
    <property type="project" value="UniProtKB-KW"/>
</dbReference>
<name>A0A395M2H8_9BACT</name>
<keyword evidence="4 13" id="KW-0479">Metal-binding</keyword>
<keyword evidence="8 13" id="KW-0460">Magnesium</keyword>
<dbReference type="Gene3D" id="3.30.420.10">
    <property type="entry name" value="Ribonuclease H-like superfamily/Ribonuclease H"/>
    <property type="match status" value="1"/>
</dbReference>
<dbReference type="GO" id="GO:0048476">
    <property type="term" value="C:Holliday junction resolvase complex"/>
    <property type="evidence" value="ECO:0007669"/>
    <property type="project" value="UniProtKB-UniRule"/>
</dbReference>
<evidence type="ECO:0000256" key="9">
    <source>
        <dbReference type="ARBA" id="ARBA00023125"/>
    </source>
</evidence>
<dbReference type="GO" id="GO:0000287">
    <property type="term" value="F:magnesium ion binding"/>
    <property type="evidence" value="ECO:0007669"/>
    <property type="project" value="UniProtKB-UniRule"/>
</dbReference>
<dbReference type="EC" id="3.1.21.10" evidence="13 14"/>
<keyword evidence="2 13" id="KW-0963">Cytoplasm</keyword>
<feature type="binding site" evidence="13">
    <location>
        <position position="140"/>
    </location>
    <ligand>
        <name>Mg(2+)</name>
        <dbReference type="ChEBI" id="CHEBI:18420"/>
        <label>1</label>
    </ligand>
</feature>
<evidence type="ECO:0000256" key="10">
    <source>
        <dbReference type="ARBA" id="ARBA00023172"/>
    </source>
</evidence>
<feature type="binding site" evidence="13">
    <location>
        <position position="7"/>
    </location>
    <ligand>
        <name>Mg(2+)</name>
        <dbReference type="ChEBI" id="CHEBI:18420"/>
        <label>1</label>
    </ligand>
</feature>
<dbReference type="EMBL" id="PHFL01000014">
    <property type="protein sequence ID" value="RFM24950.1"/>
    <property type="molecule type" value="Genomic_DNA"/>
</dbReference>
<keyword evidence="3 13" id="KW-0540">Nuclease</keyword>
<evidence type="ECO:0000256" key="4">
    <source>
        <dbReference type="ARBA" id="ARBA00022723"/>
    </source>
</evidence>
<evidence type="ECO:0000313" key="15">
    <source>
        <dbReference type="EMBL" id="RFM24950.1"/>
    </source>
</evidence>
<feature type="binding site" evidence="13">
    <location>
        <position position="67"/>
    </location>
    <ligand>
        <name>Mg(2+)</name>
        <dbReference type="ChEBI" id="CHEBI:18420"/>
        <label>2</label>
    </ligand>
</feature>
<evidence type="ECO:0000256" key="5">
    <source>
        <dbReference type="ARBA" id="ARBA00022759"/>
    </source>
</evidence>
<dbReference type="Pfam" id="PF02075">
    <property type="entry name" value="RuvC"/>
    <property type="match status" value="1"/>
</dbReference>
<organism evidence="15 16">
    <name type="scientific">Candidatus Thermochlorobacter aerophilus</name>
    <dbReference type="NCBI Taxonomy" id="1868324"/>
    <lineage>
        <taxon>Bacteria</taxon>
        <taxon>Pseudomonadati</taxon>
        <taxon>Chlorobiota</taxon>
        <taxon>Chlorobiia</taxon>
        <taxon>Chlorobiales</taxon>
        <taxon>Candidatus Thermochlorobacteriaceae</taxon>
        <taxon>Candidatus Thermochlorobacter</taxon>
    </lineage>
</organism>
<keyword evidence="10 13" id="KW-0233">DNA recombination</keyword>
<sequence length="193" mass="21341">MRILGVDPGSLTTGYGVIEAEQEKLSALTFGTVHTDAQCAFASRLKKIYDELHTLIERYRPERLSLETAFHGKNAQSALKLGQVRGAVMVLALNFGLEIAEYSPREVKQALTGKGNAAKEQVAFMVKKLLQLSDTVKFLDATDALGLALCDAFKHSCANLPTILHSSRIPTRQHQRSSWKKFIDAHPHLVIRS</sequence>
<feature type="active site" evidence="13">
    <location>
        <position position="7"/>
    </location>
</feature>
<keyword evidence="7 13" id="KW-0378">Hydrolase</keyword>
<dbReference type="InterPro" id="IPR036397">
    <property type="entry name" value="RNaseH_sf"/>
</dbReference>
<dbReference type="HAMAP" id="MF_00034">
    <property type="entry name" value="RuvC"/>
    <property type="match status" value="1"/>
</dbReference>
<comment type="function">
    <text evidence="13">The RuvA-RuvB-RuvC complex processes Holliday junction (HJ) DNA during genetic recombination and DNA repair. Endonuclease that resolves HJ intermediates. Cleaves cruciform DNA by making single-stranded nicks across the HJ at symmetrical positions within the homologous arms, yielding a 5'-phosphate and a 3'-hydroxyl group; requires a central core of homology in the junction. The consensus cleavage sequence is 5'-(A/T)TT(C/G)-3'. Cleavage occurs on the 3'-side of the TT dinucleotide at the point of strand exchange. HJ branch migration catalyzed by RuvA-RuvB allows RuvC to scan DNA until it finds its consensus sequence, where it cleaves and resolves the cruciform DNA.</text>
</comment>
<keyword evidence="9 13" id="KW-0238">DNA-binding</keyword>
<reference evidence="15 16" key="1">
    <citation type="journal article" date="2011" name="ISME J.">
        <title>Community ecology of hot spring cyanobacterial mats: predominant populations and their functional potential.</title>
        <authorList>
            <person name="Klatt C.G."/>
            <person name="Wood J.M."/>
            <person name="Rusch D.B."/>
            <person name="Bateson M.M."/>
            <person name="Hamamura N."/>
            <person name="Heidelberg J.F."/>
            <person name="Grossman A.R."/>
            <person name="Bhaya D."/>
            <person name="Cohan F.M."/>
            <person name="Kuhl M."/>
            <person name="Bryant D.A."/>
            <person name="Ward D.M."/>
        </authorList>
    </citation>
    <scope>NUCLEOTIDE SEQUENCE [LARGE SCALE GENOMIC DNA]</scope>
    <source>
        <strain evidence="15">OS</strain>
    </source>
</reference>
<proteinExistence type="inferred from homology"/>
<comment type="subcellular location">
    <subcellularLocation>
        <location evidence="13">Cytoplasm</location>
    </subcellularLocation>
</comment>
<dbReference type="InterPro" id="IPR012337">
    <property type="entry name" value="RNaseH-like_sf"/>
</dbReference>
<dbReference type="Proteomes" id="UP000266389">
    <property type="component" value="Unassembled WGS sequence"/>
</dbReference>
<dbReference type="GO" id="GO:0005737">
    <property type="term" value="C:cytoplasm"/>
    <property type="evidence" value="ECO:0007669"/>
    <property type="project" value="UniProtKB-SubCell"/>
</dbReference>
<evidence type="ECO:0000313" key="16">
    <source>
        <dbReference type="Proteomes" id="UP000266389"/>
    </source>
</evidence>
<dbReference type="NCBIfam" id="TIGR00228">
    <property type="entry name" value="ruvC"/>
    <property type="match status" value="1"/>
</dbReference>
<keyword evidence="11 13" id="KW-0234">DNA repair</keyword>
<keyword evidence="5 13" id="KW-0255">Endonuclease</keyword>
<dbReference type="FunFam" id="3.30.420.10:FF:000002">
    <property type="entry name" value="Crossover junction endodeoxyribonuclease RuvC"/>
    <property type="match status" value="1"/>
</dbReference>
<feature type="active site" evidence="13">
    <location>
        <position position="140"/>
    </location>
</feature>
<dbReference type="PANTHER" id="PTHR30194">
    <property type="entry name" value="CROSSOVER JUNCTION ENDODEOXYRIBONUCLEASE RUVC"/>
    <property type="match status" value="1"/>
</dbReference>
<gene>
    <name evidence="13 15" type="primary">ruvC</name>
    <name evidence="15" type="ORF">D0433_03350</name>
</gene>
<evidence type="ECO:0000256" key="2">
    <source>
        <dbReference type="ARBA" id="ARBA00022490"/>
    </source>
</evidence>
<evidence type="ECO:0000256" key="12">
    <source>
        <dbReference type="ARBA" id="ARBA00029354"/>
    </source>
</evidence>
<dbReference type="InterPro" id="IPR020563">
    <property type="entry name" value="X-over_junc_endoDNase_Mg_BS"/>
</dbReference>
<evidence type="ECO:0000256" key="14">
    <source>
        <dbReference type="NCBIfam" id="TIGR00228"/>
    </source>
</evidence>
<evidence type="ECO:0000256" key="1">
    <source>
        <dbReference type="ARBA" id="ARBA00009518"/>
    </source>
</evidence>
<dbReference type="GO" id="GO:0008821">
    <property type="term" value="F:crossover junction DNA endonuclease activity"/>
    <property type="evidence" value="ECO:0007669"/>
    <property type="project" value="UniProtKB-UniRule"/>
</dbReference>
<dbReference type="GO" id="GO:0006310">
    <property type="term" value="P:DNA recombination"/>
    <property type="evidence" value="ECO:0007669"/>
    <property type="project" value="UniProtKB-UniRule"/>
</dbReference>
<dbReference type="CDD" id="cd16962">
    <property type="entry name" value="RuvC"/>
    <property type="match status" value="1"/>
</dbReference>
<dbReference type="GO" id="GO:0006281">
    <property type="term" value="P:DNA repair"/>
    <property type="evidence" value="ECO:0007669"/>
    <property type="project" value="UniProtKB-UniRule"/>
</dbReference>
<evidence type="ECO:0000256" key="3">
    <source>
        <dbReference type="ARBA" id="ARBA00022722"/>
    </source>
</evidence>
<accession>A0A395M2H8</accession>
<comment type="catalytic activity">
    <reaction evidence="12 13">
        <text>Endonucleolytic cleavage at a junction such as a reciprocal single-stranded crossover between two homologous DNA duplexes (Holliday junction).</text>
        <dbReference type="EC" id="3.1.21.10"/>
    </reaction>
</comment>
<comment type="cofactor">
    <cofactor evidence="13">
        <name>Mg(2+)</name>
        <dbReference type="ChEBI" id="CHEBI:18420"/>
    </cofactor>
    <text evidence="13">Binds 2 Mg(2+) ion per subunit.</text>
</comment>
<dbReference type="InterPro" id="IPR002176">
    <property type="entry name" value="X-over_junc_endoDNase_RuvC"/>
</dbReference>
<dbReference type="PROSITE" id="PS01321">
    <property type="entry name" value="RUVC"/>
    <property type="match status" value="1"/>
</dbReference>
<evidence type="ECO:0000256" key="6">
    <source>
        <dbReference type="ARBA" id="ARBA00022763"/>
    </source>
</evidence>
<keyword evidence="6 13" id="KW-0227">DNA damage</keyword>
<protein>
    <recommendedName>
        <fullName evidence="13 14">Crossover junction endodeoxyribonuclease RuvC</fullName>
        <ecNumber evidence="13 14">3.1.21.10</ecNumber>
    </recommendedName>
    <alternativeName>
        <fullName evidence="13">Holliday junction nuclease RuvC</fullName>
    </alternativeName>
    <alternativeName>
        <fullName evidence="13">Holliday junction resolvase RuvC</fullName>
    </alternativeName>
</protein>
<evidence type="ECO:0000256" key="7">
    <source>
        <dbReference type="ARBA" id="ARBA00022801"/>
    </source>
</evidence>
<comment type="caution">
    <text evidence="15">The sequence shown here is derived from an EMBL/GenBank/DDBJ whole genome shotgun (WGS) entry which is preliminary data.</text>
</comment>
<dbReference type="PANTHER" id="PTHR30194:SF3">
    <property type="entry name" value="CROSSOVER JUNCTION ENDODEOXYRIBONUCLEASE RUVC"/>
    <property type="match status" value="1"/>
</dbReference>
<evidence type="ECO:0000256" key="13">
    <source>
        <dbReference type="HAMAP-Rule" id="MF_00034"/>
    </source>
</evidence>
<evidence type="ECO:0000256" key="11">
    <source>
        <dbReference type="ARBA" id="ARBA00023204"/>
    </source>
</evidence>
<dbReference type="PRINTS" id="PR00696">
    <property type="entry name" value="RSOLVASERUVC"/>
</dbReference>
<dbReference type="AlphaFoldDB" id="A0A395M2H8"/>
<evidence type="ECO:0000256" key="8">
    <source>
        <dbReference type="ARBA" id="ARBA00022842"/>
    </source>
</evidence>